<comment type="caution">
    <text evidence="1">The sequence shown here is derived from an EMBL/GenBank/DDBJ whole genome shotgun (WGS) entry which is preliminary data.</text>
</comment>
<reference evidence="1" key="1">
    <citation type="submission" date="2019-08" db="EMBL/GenBank/DDBJ databases">
        <authorList>
            <person name="Kucharzyk K."/>
            <person name="Murdoch R.W."/>
            <person name="Higgins S."/>
            <person name="Loffler F."/>
        </authorList>
    </citation>
    <scope>NUCLEOTIDE SEQUENCE</scope>
</reference>
<organism evidence="1">
    <name type="scientific">bioreactor metagenome</name>
    <dbReference type="NCBI Taxonomy" id="1076179"/>
    <lineage>
        <taxon>unclassified sequences</taxon>
        <taxon>metagenomes</taxon>
        <taxon>ecological metagenomes</taxon>
    </lineage>
</organism>
<evidence type="ECO:0000313" key="1">
    <source>
        <dbReference type="EMBL" id="MPN27404.1"/>
    </source>
</evidence>
<proteinExistence type="predicted"/>
<protein>
    <submittedName>
        <fullName evidence="1">Uncharacterized protein</fullName>
    </submittedName>
</protein>
<sequence length="153" mass="17258">MLCFRFIFGRVLLCINRVGNGNNLVSLCERAIFGQLLQPVATSHKIYSSPSVNRLFFSKNPVGEIVIRCSLQIRAISAGMLKVCTRSGVMADARKRPHIVHGPYYFFSGSKDLPNFVQRQHSLVDPMQMNDIGRFEFRKFSYRGSPVGNGDIE</sequence>
<dbReference type="AlphaFoldDB" id="A0A645GTN8"/>
<name>A0A645GTN8_9ZZZZ</name>
<accession>A0A645GTN8</accession>
<gene>
    <name evidence="1" type="ORF">SDC9_174836</name>
</gene>
<dbReference type="EMBL" id="VSSQ01077283">
    <property type="protein sequence ID" value="MPN27404.1"/>
    <property type="molecule type" value="Genomic_DNA"/>
</dbReference>